<accession>A0A392TD32</accession>
<dbReference type="EMBL" id="LXQA010544725">
    <property type="protein sequence ID" value="MCI58347.1"/>
    <property type="molecule type" value="Genomic_DNA"/>
</dbReference>
<evidence type="ECO:0000313" key="3">
    <source>
        <dbReference type="Proteomes" id="UP000265520"/>
    </source>
</evidence>
<feature type="compositionally biased region" description="Basic and acidic residues" evidence="1">
    <location>
        <begin position="25"/>
        <end position="34"/>
    </location>
</feature>
<feature type="region of interest" description="Disordered" evidence="1">
    <location>
        <begin position="1"/>
        <end position="34"/>
    </location>
</feature>
<feature type="compositionally biased region" description="Basic and acidic residues" evidence="1">
    <location>
        <begin position="1"/>
        <end position="13"/>
    </location>
</feature>
<evidence type="ECO:0000313" key="2">
    <source>
        <dbReference type="EMBL" id="MCI58347.1"/>
    </source>
</evidence>
<reference evidence="2 3" key="1">
    <citation type="journal article" date="2018" name="Front. Plant Sci.">
        <title>Red Clover (Trifolium pratense) and Zigzag Clover (T. medium) - A Picture of Genomic Similarities and Differences.</title>
        <authorList>
            <person name="Dluhosova J."/>
            <person name="Istvanek J."/>
            <person name="Nedelnik J."/>
            <person name="Repkova J."/>
        </authorList>
    </citation>
    <scope>NUCLEOTIDE SEQUENCE [LARGE SCALE GENOMIC DNA]</scope>
    <source>
        <strain evidence="3">cv. 10/8</strain>
        <tissue evidence="2">Leaf</tissue>
    </source>
</reference>
<evidence type="ECO:0000256" key="1">
    <source>
        <dbReference type="SAM" id="MobiDB-lite"/>
    </source>
</evidence>
<dbReference type="Proteomes" id="UP000265520">
    <property type="component" value="Unassembled WGS sequence"/>
</dbReference>
<keyword evidence="3" id="KW-1185">Reference proteome</keyword>
<organism evidence="2 3">
    <name type="scientific">Trifolium medium</name>
    <dbReference type="NCBI Taxonomy" id="97028"/>
    <lineage>
        <taxon>Eukaryota</taxon>
        <taxon>Viridiplantae</taxon>
        <taxon>Streptophyta</taxon>
        <taxon>Embryophyta</taxon>
        <taxon>Tracheophyta</taxon>
        <taxon>Spermatophyta</taxon>
        <taxon>Magnoliopsida</taxon>
        <taxon>eudicotyledons</taxon>
        <taxon>Gunneridae</taxon>
        <taxon>Pentapetalae</taxon>
        <taxon>rosids</taxon>
        <taxon>fabids</taxon>
        <taxon>Fabales</taxon>
        <taxon>Fabaceae</taxon>
        <taxon>Papilionoideae</taxon>
        <taxon>50 kb inversion clade</taxon>
        <taxon>NPAAA clade</taxon>
        <taxon>Hologalegina</taxon>
        <taxon>IRL clade</taxon>
        <taxon>Trifolieae</taxon>
        <taxon>Trifolium</taxon>
    </lineage>
</organism>
<protein>
    <submittedName>
        <fullName evidence="2">Uncharacterized protein</fullName>
    </submittedName>
</protein>
<sequence length="34" mass="3719">MMIDVELGREDHSSIPATAIGRGLKPLDARTDPR</sequence>
<proteinExistence type="predicted"/>
<dbReference type="AlphaFoldDB" id="A0A392TD32"/>
<name>A0A392TD32_9FABA</name>
<feature type="non-terminal residue" evidence="2">
    <location>
        <position position="34"/>
    </location>
</feature>
<comment type="caution">
    <text evidence="2">The sequence shown here is derived from an EMBL/GenBank/DDBJ whole genome shotgun (WGS) entry which is preliminary data.</text>
</comment>